<dbReference type="EMBL" id="JADBDY010000001">
    <property type="protein sequence ID" value="MBE1457229.1"/>
    <property type="molecule type" value="Genomic_DNA"/>
</dbReference>
<reference evidence="2 3" key="1">
    <citation type="submission" date="2020-10" db="EMBL/GenBank/DDBJ databases">
        <title>Sequencing the genomes of 1000 actinobacteria strains.</title>
        <authorList>
            <person name="Klenk H.-P."/>
        </authorList>
    </citation>
    <scope>NUCLEOTIDE SEQUENCE [LARGE SCALE GENOMIC DNA]</scope>
    <source>
        <strain evidence="2 3">DSM 45157</strain>
    </source>
</reference>
<protein>
    <submittedName>
        <fullName evidence="2">Uncharacterized protein</fullName>
    </submittedName>
</protein>
<dbReference type="RefSeq" id="WP_191273258.1">
    <property type="nucleotide sequence ID" value="NZ_BMXJ01000006.1"/>
</dbReference>
<keyword evidence="3" id="KW-1185">Reference proteome</keyword>
<accession>A0ABR9HDZ5</accession>
<evidence type="ECO:0000256" key="1">
    <source>
        <dbReference type="SAM" id="MobiDB-lite"/>
    </source>
</evidence>
<proteinExistence type="predicted"/>
<gene>
    <name evidence="2" type="ORF">H4W79_001443</name>
</gene>
<evidence type="ECO:0000313" key="3">
    <source>
        <dbReference type="Proteomes" id="UP000598217"/>
    </source>
</evidence>
<feature type="region of interest" description="Disordered" evidence="1">
    <location>
        <begin position="1"/>
        <end position="52"/>
    </location>
</feature>
<comment type="caution">
    <text evidence="2">The sequence shown here is derived from an EMBL/GenBank/DDBJ whole genome shotgun (WGS) entry which is preliminary data.</text>
</comment>
<organism evidence="2 3">
    <name type="scientific">Nocardiopsis terrae</name>
    <dbReference type="NCBI Taxonomy" id="372655"/>
    <lineage>
        <taxon>Bacteria</taxon>
        <taxon>Bacillati</taxon>
        <taxon>Actinomycetota</taxon>
        <taxon>Actinomycetes</taxon>
        <taxon>Streptosporangiales</taxon>
        <taxon>Nocardiopsidaceae</taxon>
        <taxon>Nocardiopsis</taxon>
    </lineage>
</organism>
<dbReference type="Proteomes" id="UP000598217">
    <property type="component" value="Unassembled WGS sequence"/>
</dbReference>
<sequence length="52" mass="5793">MSDPNATHRISRADLFGDDEEETTADPNATAKISREDLFKDDKEPKGQSERG</sequence>
<feature type="compositionally biased region" description="Basic and acidic residues" evidence="1">
    <location>
        <begin position="33"/>
        <end position="52"/>
    </location>
</feature>
<name>A0ABR9HDZ5_9ACTN</name>
<evidence type="ECO:0000313" key="2">
    <source>
        <dbReference type="EMBL" id="MBE1457229.1"/>
    </source>
</evidence>